<organism evidence="2 3">
    <name type="scientific">Flagellimonas pacifica</name>
    <dbReference type="NCBI Taxonomy" id="1247520"/>
    <lineage>
        <taxon>Bacteria</taxon>
        <taxon>Pseudomonadati</taxon>
        <taxon>Bacteroidota</taxon>
        <taxon>Flavobacteriia</taxon>
        <taxon>Flavobacteriales</taxon>
        <taxon>Flavobacteriaceae</taxon>
        <taxon>Flagellimonas</taxon>
    </lineage>
</organism>
<accession>A0A285MVU2</accession>
<proteinExistence type="predicted"/>
<evidence type="ECO:0000313" key="3">
    <source>
        <dbReference type="Proteomes" id="UP000219048"/>
    </source>
</evidence>
<dbReference type="Proteomes" id="UP000219048">
    <property type="component" value="Unassembled WGS sequence"/>
</dbReference>
<name>A0A285MVU2_9FLAO</name>
<feature type="transmembrane region" description="Helical" evidence="1">
    <location>
        <begin position="86"/>
        <end position="107"/>
    </location>
</feature>
<feature type="transmembrane region" description="Helical" evidence="1">
    <location>
        <begin position="52"/>
        <end position="74"/>
    </location>
</feature>
<feature type="transmembrane region" description="Helical" evidence="1">
    <location>
        <begin position="12"/>
        <end position="32"/>
    </location>
</feature>
<dbReference type="EMBL" id="OBEH01000005">
    <property type="protein sequence ID" value="SNZ01309.1"/>
    <property type="molecule type" value="Genomic_DNA"/>
</dbReference>
<dbReference type="RefSeq" id="WP_165769972.1">
    <property type="nucleotide sequence ID" value="NZ_OBEH01000005.1"/>
</dbReference>
<evidence type="ECO:0008006" key="4">
    <source>
        <dbReference type="Google" id="ProtNLM"/>
    </source>
</evidence>
<protein>
    <recommendedName>
        <fullName evidence="4">DUF4134 domain-containing protein</fullName>
    </recommendedName>
</protein>
<evidence type="ECO:0000313" key="2">
    <source>
        <dbReference type="EMBL" id="SNZ01309.1"/>
    </source>
</evidence>
<gene>
    <name evidence="2" type="ORF">SAMN06265377_3147</name>
</gene>
<keyword evidence="1" id="KW-0812">Transmembrane</keyword>
<reference evidence="3" key="1">
    <citation type="submission" date="2017-09" db="EMBL/GenBank/DDBJ databases">
        <authorList>
            <person name="Varghese N."/>
            <person name="Submissions S."/>
        </authorList>
    </citation>
    <scope>NUCLEOTIDE SEQUENCE [LARGE SCALE GENOMIC DNA]</scope>
    <source>
        <strain evidence="3">DSM 25885</strain>
    </source>
</reference>
<keyword evidence="1" id="KW-1133">Transmembrane helix</keyword>
<keyword evidence="3" id="KW-1185">Reference proteome</keyword>
<sequence>MVRSIKTRPTPILKTTFLLFFILVPLWSFGQIEELIRETQEFKNDSETLSTEIIGIIKIIAGVAIAISGLTYLYFRDQQSDLTNKLGKAIIGIAIFFALIAVGEGIASL</sequence>
<evidence type="ECO:0000256" key="1">
    <source>
        <dbReference type="SAM" id="Phobius"/>
    </source>
</evidence>
<dbReference type="AlphaFoldDB" id="A0A285MVU2"/>
<keyword evidence="1" id="KW-0472">Membrane</keyword>